<dbReference type="EC" id="2.4.99.18" evidence="6"/>
<evidence type="ECO:0000256" key="3">
    <source>
        <dbReference type="ARBA" id="ARBA00004477"/>
    </source>
</evidence>
<dbReference type="STRING" id="246437.L9JCA6"/>
<keyword evidence="15" id="KW-0325">Glycoprotein</keyword>
<dbReference type="InterPro" id="IPR048307">
    <property type="entry name" value="STT3_N"/>
</dbReference>
<proteinExistence type="inferred from homology"/>
<keyword evidence="25" id="KW-1185">Reference proteome</keyword>
<keyword evidence="16" id="KW-0464">Manganese</keyword>
<evidence type="ECO:0000256" key="2">
    <source>
        <dbReference type="ARBA" id="ARBA00001946"/>
    </source>
</evidence>
<feature type="transmembrane region" description="Helical" evidence="21">
    <location>
        <begin position="225"/>
        <end position="253"/>
    </location>
</feature>
<comment type="cofactor">
    <cofactor evidence="2">
        <name>Mg(2+)</name>
        <dbReference type="ChEBI" id="CHEBI:18420"/>
    </cofactor>
</comment>
<evidence type="ECO:0000256" key="16">
    <source>
        <dbReference type="ARBA" id="ARBA00023211"/>
    </source>
</evidence>
<keyword evidence="10" id="KW-0479">Metal-binding</keyword>
<evidence type="ECO:0000256" key="11">
    <source>
        <dbReference type="ARBA" id="ARBA00022824"/>
    </source>
</evidence>
<accession>L9JCA6</accession>
<feature type="non-terminal residue" evidence="24">
    <location>
        <position position="1"/>
    </location>
</feature>
<keyword evidence="12" id="KW-0460">Magnesium</keyword>
<dbReference type="GO" id="GO:0004579">
    <property type="term" value="F:dolichyl-diphosphooligosaccharide-protein glycotransferase activity"/>
    <property type="evidence" value="ECO:0007669"/>
    <property type="project" value="UniProtKB-EC"/>
</dbReference>
<feature type="transmembrane region" description="Helical" evidence="21">
    <location>
        <begin position="265"/>
        <end position="285"/>
    </location>
</feature>
<comment type="similarity">
    <text evidence="5">Belongs to the STT3 family.</text>
</comment>
<keyword evidence="9 21" id="KW-0812">Transmembrane</keyword>
<comment type="catalytic activity">
    <reaction evidence="17">
        <text>a di-trans,poly-cis-dolichyl diphosphooligosaccharide + L-asparaginyl-[protein] = N(4)-(oligosaccharide-(1-&gt;4)-N-acetyl-beta-D-glucosaminyl-(1-&gt;4)-N-acetyl-beta-D-glucosaminyl)-L-asparaginyl-[protein] + a di-trans,poly-cis-dolichyl diphosphate + H(+)</text>
        <dbReference type="Rhea" id="RHEA:22980"/>
        <dbReference type="Rhea" id="RHEA-COMP:12804"/>
        <dbReference type="Rhea" id="RHEA-COMP:12805"/>
        <dbReference type="Rhea" id="RHEA-COMP:19506"/>
        <dbReference type="Rhea" id="RHEA-COMP:19509"/>
        <dbReference type="ChEBI" id="CHEBI:15378"/>
        <dbReference type="ChEBI" id="CHEBI:50347"/>
        <dbReference type="ChEBI" id="CHEBI:57497"/>
        <dbReference type="ChEBI" id="CHEBI:57570"/>
        <dbReference type="ChEBI" id="CHEBI:132529"/>
        <dbReference type="EC" id="2.4.99.18"/>
    </reaction>
</comment>
<evidence type="ECO:0000256" key="15">
    <source>
        <dbReference type="ARBA" id="ARBA00023180"/>
    </source>
</evidence>
<dbReference type="InterPro" id="IPR048999">
    <property type="entry name" value="STT3-PglB_core"/>
</dbReference>
<dbReference type="PANTHER" id="PTHR13872">
    <property type="entry name" value="DOLICHYL-DIPHOSPHOOLIGOSACCHARIDE--PROTEIN GLYCOSYLTRANSFERASE SUBUNIT"/>
    <property type="match status" value="1"/>
</dbReference>
<dbReference type="Gene3D" id="3.40.50.12610">
    <property type="match status" value="1"/>
</dbReference>
<feature type="transmembrane region" description="Helical" evidence="21">
    <location>
        <begin position="195"/>
        <end position="213"/>
    </location>
</feature>
<comment type="cofactor">
    <cofactor evidence="1">
        <name>Mn(2+)</name>
        <dbReference type="ChEBI" id="CHEBI:29035"/>
    </cofactor>
</comment>
<evidence type="ECO:0000256" key="20">
    <source>
        <dbReference type="SAM" id="MobiDB-lite"/>
    </source>
</evidence>
<protein>
    <recommendedName>
        <fullName evidence="19">Dolichyl-diphosphooligosaccharide--protein glycosyltransferase subunit STT3B</fullName>
        <ecNumber evidence="6">2.4.99.18</ecNumber>
    </recommendedName>
</protein>
<feature type="transmembrane region" description="Helical" evidence="21">
    <location>
        <begin position="138"/>
        <end position="156"/>
    </location>
</feature>
<evidence type="ECO:0000256" key="8">
    <source>
        <dbReference type="ARBA" id="ARBA00022679"/>
    </source>
</evidence>
<evidence type="ECO:0000259" key="23">
    <source>
        <dbReference type="Pfam" id="PF21436"/>
    </source>
</evidence>
<organism evidence="24 25">
    <name type="scientific">Tupaia chinensis</name>
    <name type="common">Chinese tree shrew</name>
    <name type="synonym">Tupaia belangeri chinensis</name>
    <dbReference type="NCBI Taxonomy" id="246437"/>
    <lineage>
        <taxon>Eukaryota</taxon>
        <taxon>Metazoa</taxon>
        <taxon>Chordata</taxon>
        <taxon>Craniata</taxon>
        <taxon>Vertebrata</taxon>
        <taxon>Euteleostomi</taxon>
        <taxon>Mammalia</taxon>
        <taxon>Eutheria</taxon>
        <taxon>Euarchontoglires</taxon>
        <taxon>Scandentia</taxon>
        <taxon>Tupaiidae</taxon>
        <taxon>Tupaia</taxon>
    </lineage>
</organism>
<feature type="transmembrane region" description="Helical" evidence="21">
    <location>
        <begin position="32"/>
        <end position="52"/>
    </location>
</feature>
<evidence type="ECO:0000256" key="5">
    <source>
        <dbReference type="ARBA" id="ARBA00010810"/>
    </source>
</evidence>
<feature type="transmembrane region" description="Helical" evidence="21">
    <location>
        <begin position="163"/>
        <end position="183"/>
    </location>
</feature>
<dbReference type="FunFam" id="3.40.50.12610:FF:000001">
    <property type="entry name" value="Dolichyl-diphosphooligosaccharide--protein glycosyltransferase subunit STT3B"/>
    <property type="match status" value="1"/>
</dbReference>
<feature type="domain" description="STT3/PglB/AglB core" evidence="23">
    <location>
        <begin position="406"/>
        <end position="462"/>
    </location>
</feature>
<feature type="domain" description="Oligosaccharyl transferase STT3 N-terminal" evidence="22">
    <location>
        <begin position="1"/>
        <end position="135"/>
    </location>
</feature>
<reference evidence="25" key="2">
    <citation type="journal article" date="2013" name="Nat. Commun.">
        <title>Genome of the Chinese tree shrew.</title>
        <authorList>
            <person name="Fan Y."/>
            <person name="Huang Z.Y."/>
            <person name="Cao C.C."/>
            <person name="Chen C.S."/>
            <person name="Chen Y.X."/>
            <person name="Fan D.D."/>
            <person name="He J."/>
            <person name="Hou H.L."/>
            <person name="Hu L."/>
            <person name="Hu X.T."/>
            <person name="Jiang X.T."/>
            <person name="Lai R."/>
            <person name="Lang Y.S."/>
            <person name="Liang B."/>
            <person name="Liao S.G."/>
            <person name="Mu D."/>
            <person name="Ma Y.Y."/>
            <person name="Niu Y.Y."/>
            <person name="Sun X.Q."/>
            <person name="Xia J.Q."/>
            <person name="Xiao J."/>
            <person name="Xiong Z.Q."/>
            <person name="Xu L."/>
            <person name="Yang L."/>
            <person name="Zhang Y."/>
            <person name="Zhao W."/>
            <person name="Zhao X.D."/>
            <person name="Zheng Y.T."/>
            <person name="Zhou J.M."/>
            <person name="Zhu Y.B."/>
            <person name="Zhang G.J."/>
            <person name="Wang J."/>
            <person name="Yao Y.G."/>
        </authorList>
    </citation>
    <scope>NUCLEOTIDE SEQUENCE [LARGE SCALE GENOMIC DNA]</scope>
</reference>
<evidence type="ECO:0000256" key="9">
    <source>
        <dbReference type="ARBA" id="ARBA00022692"/>
    </source>
</evidence>
<evidence type="ECO:0000256" key="7">
    <source>
        <dbReference type="ARBA" id="ARBA00022676"/>
    </source>
</evidence>
<keyword evidence="11" id="KW-0256">Endoplasmic reticulum</keyword>
<evidence type="ECO:0000256" key="12">
    <source>
        <dbReference type="ARBA" id="ARBA00022842"/>
    </source>
</evidence>
<keyword evidence="14 21" id="KW-0472">Membrane</keyword>
<feature type="transmembrane region" description="Helical" evidence="21">
    <location>
        <begin position="343"/>
        <end position="363"/>
    </location>
</feature>
<evidence type="ECO:0000256" key="14">
    <source>
        <dbReference type="ARBA" id="ARBA00023136"/>
    </source>
</evidence>
<feature type="transmembrane region" description="Helical" evidence="21">
    <location>
        <begin position="90"/>
        <end position="108"/>
    </location>
</feature>
<evidence type="ECO:0000313" key="24">
    <source>
        <dbReference type="EMBL" id="ELW47934.1"/>
    </source>
</evidence>
<comment type="pathway">
    <text evidence="4">Protein modification; protein glycosylation.</text>
</comment>
<dbReference type="eggNOG" id="KOG2292">
    <property type="taxonomic scope" value="Eukaryota"/>
</dbReference>
<dbReference type="PANTHER" id="PTHR13872:SF1">
    <property type="entry name" value="DOLICHYL-DIPHOSPHOOLIGOSACCHARIDE--PROTEIN GLYCOSYLTRANSFERASE SUBUNIT STT3B"/>
    <property type="match status" value="1"/>
</dbReference>
<sequence length="631" mass="72258">FNYRSTHHLASHGFYEFLNWFDERAWYPLGRIVGGTVYPGLMITAGLIHWILNTLNITVHIRDVCVFLAPTFSGLTSISTFLLTRELWNQGAGLLAACFIAIVPGYISRSVAGSFDNEGIAIFALQFTYYLWVSAWGGYVFIINLIPLHVFVLLLMQRYSKRVYIAYSTFYIVGLILSMQIPFVGFQPIRTSEHMAAAGVFALLQAYAFLQYLRDRLTKQEFQTLFFLGVSLAAGAVFLSVIYLTYTVALYAISAVYFAGVMVRLMLTLTPVVCMLSAIAFSNVFEHYLGDDMKRENPPVEDSSDEDDKRNPGNLYDKAGKVRKHVTEQEKTEEGLGPNIKSIVTMLMLMLLMMFAVHCTWVTSNAYSSPSVVLASYNHDGTRNILDDFREAYFWLRQNTDEHARVMSWWDYGYQIAGMANRTTLVDNNTWNNSHIALVGKAMSSNETAAYKIMRTLDVDYVLVIFGGVIGYSGDDINKFLWMVRIAEGEHPKDIRESDYFTPQGEFRVDKAGSPTLLNCLMYKMSYYRFGEMQLDFRTPPGFDRTRNAEIGNKDIKFKHLEEAFTSEHWLVRIYKVKPPDNRETLDHKPRVTNIFPKQKYLSKKTTKRKRGYIKNKLVFKKGKKISKKTV</sequence>
<evidence type="ECO:0000256" key="17">
    <source>
        <dbReference type="ARBA" id="ARBA00048829"/>
    </source>
</evidence>
<dbReference type="InterPro" id="IPR003674">
    <property type="entry name" value="Oligo_trans_STT3"/>
</dbReference>
<dbReference type="GO" id="GO:0008250">
    <property type="term" value="C:oligosaccharyltransferase complex"/>
    <property type="evidence" value="ECO:0007669"/>
    <property type="project" value="UniProtKB-ARBA"/>
</dbReference>
<dbReference type="FunCoup" id="L9JCA6">
    <property type="interactions" value="1896"/>
</dbReference>
<evidence type="ECO:0000256" key="4">
    <source>
        <dbReference type="ARBA" id="ARBA00004922"/>
    </source>
</evidence>
<feature type="transmembrane region" description="Helical" evidence="21">
    <location>
        <begin position="64"/>
        <end position="84"/>
    </location>
</feature>
<dbReference type="GO" id="GO:0018279">
    <property type="term" value="P:protein N-linked glycosylation via asparagine"/>
    <property type="evidence" value="ECO:0007669"/>
    <property type="project" value="UniProtKB-ARBA"/>
</dbReference>
<dbReference type="EMBL" id="KB321084">
    <property type="protein sequence ID" value="ELW47934.1"/>
    <property type="molecule type" value="Genomic_DNA"/>
</dbReference>
<dbReference type="AlphaFoldDB" id="L9JCA6"/>
<reference evidence="25" key="1">
    <citation type="submission" date="2012-07" db="EMBL/GenBank/DDBJ databases">
        <title>Genome of the Chinese tree shrew, a rising model animal genetically related to primates.</title>
        <authorList>
            <person name="Zhang G."/>
            <person name="Fan Y."/>
            <person name="Yao Y."/>
            <person name="Huang Z."/>
        </authorList>
    </citation>
    <scope>NUCLEOTIDE SEQUENCE [LARGE SCALE GENOMIC DNA]</scope>
</reference>
<dbReference type="InParanoid" id="L9JCA6"/>
<keyword evidence="13 21" id="KW-1133">Transmembrane helix</keyword>
<evidence type="ECO:0000256" key="19">
    <source>
        <dbReference type="ARBA" id="ARBA00070525"/>
    </source>
</evidence>
<dbReference type="GO" id="GO:0043687">
    <property type="term" value="P:post-translational protein modification"/>
    <property type="evidence" value="ECO:0007669"/>
    <property type="project" value="TreeGrafter"/>
</dbReference>
<name>L9JCA6_TUPCH</name>
<dbReference type="Proteomes" id="UP000011518">
    <property type="component" value="Unassembled WGS sequence"/>
</dbReference>
<feature type="region of interest" description="Disordered" evidence="20">
    <location>
        <begin position="295"/>
        <end position="317"/>
    </location>
</feature>
<comment type="subunit">
    <text evidence="18">Component of the oligosaccharyltransferase (OST) complex. There are 2 OST complexes, OST-A and OST-B, which contain STT3A or STT3B as catalytic subunit, respectively. OST-A and OST-B contain common core subunits RPN1, RPN2, OST48, OST4, DAD1 and TMEM258, and OST-B contains either MAGT1 or TUSC3 as specific accessory subunit.</text>
</comment>
<evidence type="ECO:0000256" key="1">
    <source>
        <dbReference type="ARBA" id="ARBA00001936"/>
    </source>
</evidence>
<dbReference type="Pfam" id="PF21436">
    <property type="entry name" value="STT3-PglB_core"/>
    <property type="match status" value="1"/>
</dbReference>
<evidence type="ECO:0000256" key="18">
    <source>
        <dbReference type="ARBA" id="ARBA00065008"/>
    </source>
</evidence>
<evidence type="ECO:0000313" key="25">
    <source>
        <dbReference type="Proteomes" id="UP000011518"/>
    </source>
</evidence>
<dbReference type="GO" id="GO:0046872">
    <property type="term" value="F:metal ion binding"/>
    <property type="evidence" value="ECO:0007669"/>
    <property type="project" value="UniProtKB-KW"/>
</dbReference>
<dbReference type="Pfam" id="PF02516">
    <property type="entry name" value="STT3"/>
    <property type="match status" value="1"/>
</dbReference>
<dbReference type="UniPathway" id="UPA00378"/>
<evidence type="ECO:0000256" key="13">
    <source>
        <dbReference type="ARBA" id="ARBA00022989"/>
    </source>
</evidence>
<keyword evidence="7" id="KW-0328">Glycosyltransferase</keyword>
<evidence type="ECO:0000259" key="22">
    <source>
        <dbReference type="Pfam" id="PF02516"/>
    </source>
</evidence>
<evidence type="ECO:0000256" key="6">
    <source>
        <dbReference type="ARBA" id="ARBA00012605"/>
    </source>
</evidence>
<comment type="subcellular location">
    <subcellularLocation>
        <location evidence="3">Endoplasmic reticulum membrane</location>
        <topology evidence="3">Multi-pass membrane protein</topology>
    </subcellularLocation>
</comment>
<evidence type="ECO:0000256" key="21">
    <source>
        <dbReference type="SAM" id="Phobius"/>
    </source>
</evidence>
<keyword evidence="8 24" id="KW-0808">Transferase</keyword>
<gene>
    <name evidence="24" type="ORF">TREES_T100007924</name>
</gene>
<evidence type="ECO:0000256" key="10">
    <source>
        <dbReference type="ARBA" id="ARBA00022723"/>
    </source>
</evidence>